<dbReference type="InterPro" id="IPR005351">
    <property type="entry name" value="ASTER"/>
</dbReference>
<evidence type="ECO:0000256" key="4">
    <source>
        <dbReference type="ARBA" id="ARBA00023136"/>
    </source>
</evidence>
<dbReference type="OrthoDB" id="284718at2759"/>
<keyword evidence="6" id="KW-1185">Reference proteome</keyword>
<comment type="subcellular location">
    <subcellularLocation>
        <location evidence="1">Membrane</location>
    </subcellularLocation>
</comment>
<keyword evidence="4" id="KW-0472">Membrane</keyword>
<dbReference type="AlphaFoldDB" id="A0A6G1G8W1"/>
<evidence type="ECO:0000313" key="7">
    <source>
        <dbReference type="RefSeq" id="XP_033536115.1"/>
    </source>
</evidence>
<dbReference type="GO" id="GO:0045048">
    <property type="term" value="P:protein insertion into ER membrane"/>
    <property type="evidence" value="ECO:0007669"/>
    <property type="project" value="InterPro"/>
</dbReference>
<keyword evidence="2" id="KW-0812">Transmembrane</keyword>
<dbReference type="GeneID" id="54419644"/>
<name>A0A6G1G8W1_9PEZI</name>
<evidence type="ECO:0008006" key="8">
    <source>
        <dbReference type="Google" id="ProtNLM"/>
    </source>
</evidence>
<evidence type="ECO:0000313" key="6">
    <source>
        <dbReference type="Proteomes" id="UP000504638"/>
    </source>
</evidence>
<dbReference type="Proteomes" id="UP000504638">
    <property type="component" value="Unplaced"/>
</dbReference>
<evidence type="ECO:0000256" key="1">
    <source>
        <dbReference type="ARBA" id="ARBA00004370"/>
    </source>
</evidence>
<evidence type="ECO:0000313" key="5">
    <source>
        <dbReference type="EMBL" id="KAF1814484.1"/>
    </source>
</evidence>
<evidence type="ECO:0000256" key="3">
    <source>
        <dbReference type="ARBA" id="ARBA00022989"/>
    </source>
</evidence>
<gene>
    <name evidence="5 7" type="ORF">P152DRAFT_456735</name>
</gene>
<protein>
    <recommendedName>
        <fullName evidence="8">Protein Asterix</fullName>
    </recommendedName>
</protein>
<reference evidence="5 7" key="1">
    <citation type="submission" date="2020-01" db="EMBL/GenBank/DDBJ databases">
        <authorList>
            <consortium name="DOE Joint Genome Institute"/>
            <person name="Haridas S."/>
            <person name="Albert R."/>
            <person name="Binder M."/>
            <person name="Bloem J."/>
            <person name="Labutti K."/>
            <person name="Salamov A."/>
            <person name="Andreopoulos B."/>
            <person name="Baker S.E."/>
            <person name="Barry K."/>
            <person name="Bills G."/>
            <person name="Bluhm B.H."/>
            <person name="Cannon C."/>
            <person name="Castanera R."/>
            <person name="Culley D.E."/>
            <person name="Daum C."/>
            <person name="Ezra D."/>
            <person name="Gonzalez J.B."/>
            <person name="Henrissat B."/>
            <person name="Kuo A."/>
            <person name="Liang C."/>
            <person name="Lipzen A."/>
            <person name="Lutzoni F."/>
            <person name="Magnuson J."/>
            <person name="Mondo S."/>
            <person name="Nolan M."/>
            <person name="Ohm R."/>
            <person name="Pangilinan J."/>
            <person name="Park H.-J."/>
            <person name="Ramirez L."/>
            <person name="Alfaro M."/>
            <person name="Sun H."/>
            <person name="Tritt A."/>
            <person name="Yoshinaga Y."/>
            <person name="Zwiers L.-H."/>
            <person name="Turgeon B.G."/>
            <person name="Goodwin S.B."/>
            <person name="Spatafora J.W."/>
            <person name="Crous P.W."/>
            <person name="Grigoriev I.V."/>
        </authorList>
    </citation>
    <scope>NUCLEOTIDE SEQUENCE</scope>
    <source>
        <strain evidence="5 7">CBS 781.70</strain>
    </source>
</reference>
<organism evidence="5">
    <name type="scientific">Eremomyces bilateralis CBS 781.70</name>
    <dbReference type="NCBI Taxonomy" id="1392243"/>
    <lineage>
        <taxon>Eukaryota</taxon>
        <taxon>Fungi</taxon>
        <taxon>Dikarya</taxon>
        <taxon>Ascomycota</taxon>
        <taxon>Pezizomycotina</taxon>
        <taxon>Dothideomycetes</taxon>
        <taxon>Dothideomycetes incertae sedis</taxon>
        <taxon>Eremomycetales</taxon>
        <taxon>Eremomycetaceae</taxon>
        <taxon>Eremomyces</taxon>
    </lineage>
</organism>
<evidence type="ECO:0000256" key="2">
    <source>
        <dbReference type="ARBA" id="ARBA00022692"/>
    </source>
</evidence>
<dbReference type="EMBL" id="ML975153">
    <property type="protein sequence ID" value="KAF1814484.1"/>
    <property type="molecule type" value="Genomic_DNA"/>
</dbReference>
<keyword evidence="3" id="KW-1133">Transmembrane helix</keyword>
<dbReference type="Pfam" id="PF03669">
    <property type="entry name" value="ASTER"/>
    <property type="match status" value="1"/>
</dbReference>
<sequence length="116" mass="12565">MASKKDMRRADLIVPYVEPEKEKNDQDMMSTMATTLPMAAIFMRNKMLGWTAVLFALQSWLSETPEQAKGSGNPGLFSVGMAFMSLGTTYMHLFLPPIPKPGSSSPTEAPAAAPPA</sequence>
<dbReference type="PANTHER" id="PTHR28038:SF1">
    <property type="entry name" value="ADL329WP"/>
    <property type="match status" value="1"/>
</dbReference>
<dbReference type="RefSeq" id="XP_033536115.1">
    <property type="nucleotide sequence ID" value="XM_033679074.1"/>
</dbReference>
<dbReference type="PANTHER" id="PTHR28038">
    <property type="entry name" value="ADL329WP"/>
    <property type="match status" value="1"/>
</dbReference>
<dbReference type="GO" id="GO:0005789">
    <property type="term" value="C:endoplasmic reticulum membrane"/>
    <property type="evidence" value="ECO:0007669"/>
    <property type="project" value="InterPro"/>
</dbReference>
<proteinExistence type="predicted"/>
<reference evidence="7" key="3">
    <citation type="submission" date="2025-04" db="UniProtKB">
        <authorList>
            <consortium name="RefSeq"/>
        </authorList>
    </citation>
    <scope>IDENTIFICATION</scope>
    <source>
        <strain evidence="7">CBS 781.70</strain>
    </source>
</reference>
<accession>A0A6G1G8W1</accession>
<reference evidence="7" key="2">
    <citation type="submission" date="2020-04" db="EMBL/GenBank/DDBJ databases">
        <authorList>
            <consortium name="NCBI Genome Project"/>
        </authorList>
    </citation>
    <scope>NUCLEOTIDE SEQUENCE</scope>
    <source>
        <strain evidence="7">CBS 781.70</strain>
    </source>
</reference>
<dbReference type="GO" id="GO:0044183">
    <property type="term" value="F:protein folding chaperone"/>
    <property type="evidence" value="ECO:0007669"/>
    <property type="project" value="InterPro"/>
</dbReference>